<reference evidence="1" key="1">
    <citation type="submission" date="2023-07" db="EMBL/GenBank/DDBJ databases">
        <authorList>
            <person name="Stuckert A."/>
        </authorList>
    </citation>
    <scope>NUCLEOTIDE SEQUENCE</scope>
</reference>
<protein>
    <submittedName>
        <fullName evidence="1">Uncharacterized protein</fullName>
    </submittedName>
</protein>
<organism evidence="1 2">
    <name type="scientific">Ranitomeya imitator</name>
    <name type="common">mimic poison frog</name>
    <dbReference type="NCBI Taxonomy" id="111125"/>
    <lineage>
        <taxon>Eukaryota</taxon>
        <taxon>Metazoa</taxon>
        <taxon>Chordata</taxon>
        <taxon>Craniata</taxon>
        <taxon>Vertebrata</taxon>
        <taxon>Euteleostomi</taxon>
        <taxon>Amphibia</taxon>
        <taxon>Batrachia</taxon>
        <taxon>Anura</taxon>
        <taxon>Neobatrachia</taxon>
        <taxon>Hyloidea</taxon>
        <taxon>Dendrobatidae</taxon>
        <taxon>Dendrobatinae</taxon>
        <taxon>Ranitomeya</taxon>
    </lineage>
</organism>
<sequence>MSGPCDTDERMSVETHCTPLPHVQLMKIIRGWSELLGVFFSTCLDRTRFLMLDGTSQEFYQKTPNLIISKTCESLTKRSIIQTAVPMYFCNMSRPWDVTAEAAACNEAIPGAWARSEKGRRSGCFRCCGALPLTLAEVTLGASPCGKVTLRNYVEQRSIDPSKAMLTELSLSREEFPGLPAAGAERDYLLST</sequence>
<gene>
    <name evidence="1" type="ORF">RIMI_LOCUS62360</name>
</gene>
<comment type="caution">
    <text evidence="1">The sequence shown here is derived from an EMBL/GenBank/DDBJ whole genome shotgun (WGS) entry which is preliminary data.</text>
</comment>
<keyword evidence="2" id="KW-1185">Reference proteome</keyword>
<accession>A0ABN9KMW1</accession>
<evidence type="ECO:0000313" key="2">
    <source>
        <dbReference type="Proteomes" id="UP001176940"/>
    </source>
</evidence>
<evidence type="ECO:0000313" key="1">
    <source>
        <dbReference type="EMBL" id="CAJ0915587.1"/>
    </source>
</evidence>
<name>A0ABN9KMW1_9NEOB</name>
<proteinExistence type="predicted"/>
<dbReference type="Proteomes" id="UP001176940">
    <property type="component" value="Unassembled WGS sequence"/>
</dbReference>
<dbReference type="EMBL" id="CAUEEQ010000017">
    <property type="protein sequence ID" value="CAJ0915587.1"/>
    <property type="molecule type" value="Genomic_DNA"/>
</dbReference>